<keyword evidence="3" id="KW-0813">Transport</keyword>
<dbReference type="Pfam" id="PF03480">
    <property type="entry name" value="DctP"/>
    <property type="match status" value="1"/>
</dbReference>
<dbReference type="Gene3D" id="3.40.190.170">
    <property type="entry name" value="Bacterial extracellular solute-binding protein, family 7"/>
    <property type="match status" value="1"/>
</dbReference>
<comment type="similarity">
    <text evidence="2">Belongs to the bacterial solute-binding protein 7 family.</text>
</comment>
<proteinExistence type="inferred from homology"/>
<dbReference type="EMBL" id="LABZ01000013">
    <property type="protein sequence ID" value="KMO44606.1"/>
    <property type="molecule type" value="Genomic_DNA"/>
</dbReference>
<dbReference type="PROSITE" id="PS51318">
    <property type="entry name" value="TAT"/>
    <property type="match status" value="1"/>
</dbReference>
<dbReference type="PANTHER" id="PTHR33376:SF4">
    <property type="entry name" value="SIALIC ACID-BINDING PERIPLASMIC PROTEIN SIAP"/>
    <property type="match status" value="1"/>
</dbReference>
<dbReference type="OrthoDB" id="8012379at2"/>
<dbReference type="InterPro" id="IPR018389">
    <property type="entry name" value="DctP_fam"/>
</dbReference>
<dbReference type="InterPro" id="IPR006311">
    <property type="entry name" value="TAT_signal"/>
</dbReference>
<dbReference type="AlphaFoldDB" id="A0A0J6VZ57"/>
<dbReference type="RefSeq" id="WP_048449231.1">
    <property type="nucleotide sequence ID" value="NZ_JBNNPJ010000068.1"/>
</dbReference>
<organism evidence="5 6">
    <name type="scientific">Methylobacterium tarhaniae</name>
    <dbReference type="NCBI Taxonomy" id="1187852"/>
    <lineage>
        <taxon>Bacteria</taxon>
        <taxon>Pseudomonadati</taxon>
        <taxon>Pseudomonadota</taxon>
        <taxon>Alphaproteobacteria</taxon>
        <taxon>Hyphomicrobiales</taxon>
        <taxon>Methylobacteriaceae</taxon>
        <taxon>Methylobacterium</taxon>
    </lineage>
</organism>
<evidence type="ECO:0000256" key="3">
    <source>
        <dbReference type="ARBA" id="ARBA00022448"/>
    </source>
</evidence>
<comment type="subcellular location">
    <subcellularLocation>
        <location evidence="1">Cell envelope</location>
    </subcellularLocation>
</comment>
<gene>
    <name evidence="5" type="ORF">VQ03_02280</name>
</gene>
<dbReference type="NCBIfam" id="NF037995">
    <property type="entry name" value="TRAP_S1"/>
    <property type="match status" value="1"/>
</dbReference>
<dbReference type="PIRSF" id="PIRSF006470">
    <property type="entry name" value="DctB"/>
    <property type="match status" value="1"/>
</dbReference>
<dbReference type="InterPro" id="IPR038404">
    <property type="entry name" value="TRAP_DctP_sf"/>
</dbReference>
<evidence type="ECO:0000313" key="5">
    <source>
        <dbReference type="EMBL" id="KMO44606.1"/>
    </source>
</evidence>
<keyword evidence="6" id="KW-1185">Reference proteome</keyword>
<comment type="caution">
    <text evidence="5">The sequence shown here is derived from an EMBL/GenBank/DDBJ whole genome shotgun (WGS) entry which is preliminary data.</text>
</comment>
<accession>A0A0J6VZ57</accession>
<evidence type="ECO:0000256" key="4">
    <source>
        <dbReference type="ARBA" id="ARBA00022729"/>
    </source>
</evidence>
<evidence type="ECO:0000256" key="2">
    <source>
        <dbReference type="ARBA" id="ARBA00009023"/>
    </source>
</evidence>
<dbReference type="NCBIfam" id="TIGR00787">
    <property type="entry name" value="dctP"/>
    <property type="match status" value="1"/>
</dbReference>
<dbReference type="PATRIC" id="fig|1187852.3.peg.1109"/>
<evidence type="ECO:0000256" key="1">
    <source>
        <dbReference type="ARBA" id="ARBA00004196"/>
    </source>
</evidence>
<protein>
    <submittedName>
        <fullName evidence="5">ABC transporter substrate-binding protein</fullName>
    </submittedName>
</protein>
<dbReference type="GO" id="GO:0030288">
    <property type="term" value="C:outer membrane-bounded periplasmic space"/>
    <property type="evidence" value="ECO:0007669"/>
    <property type="project" value="InterPro"/>
</dbReference>
<dbReference type="Proteomes" id="UP000036449">
    <property type="component" value="Unassembled WGS sequence"/>
</dbReference>
<dbReference type="InterPro" id="IPR004682">
    <property type="entry name" value="TRAP_DctP"/>
</dbReference>
<dbReference type="GO" id="GO:0055085">
    <property type="term" value="P:transmembrane transport"/>
    <property type="evidence" value="ECO:0007669"/>
    <property type="project" value="InterPro"/>
</dbReference>
<dbReference type="CDD" id="cd13603">
    <property type="entry name" value="PBP2_TRAP_Siap_TeaA_like"/>
    <property type="match status" value="1"/>
</dbReference>
<dbReference type="PANTHER" id="PTHR33376">
    <property type="match status" value="1"/>
</dbReference>
<name>A0A0J6VZ57_9HYPH</name>
<evidence type="ECO:0000313" key="6">
    <source>
        <dbReference type="Proteomes" id="UP000036449"/>
    </source>
</evidence>
<reference evidence="5 6" key="1">
    <citation type="submission" date="2015-03" db="EMBL/GenBank/DDBJ databases">
        <title>Genome sequencing of Methylobacterium tarhaniae DSM 25844.</title>
        <authorList>
            <person name="Chaudhry V."/>
            <person name="Patil P.B."/>
        </authorList>
    </citation>
    <scope>NUCLEOTIDE SEQUENCE [LARGE SCALE GENOMIC DNA]</scope>
    <source>
        <strain evidence="5 6">DSM 25844</strain>
    </source>
</reference>
<keyword evidence="4" id="KW-0732">Signal</keyword>
<sequence length="341" mass="37512">MSSAPLSRRAVVAGTLSAGLVGSAFPLRHARAAEFVFKLGTDVPDTHPINIHARKAADAIRAQTDGRVDLQIFSNNQLGGQSDMLSQLRSGALECFALSGVNVLSTIIPTSSIYGLGFAFPDYDAVWRGMDGPLGQHLRGQIEKAGFVVMEKIWDNGFRQITNSVRPIKEPKDLQGLKIRVPVSALWTSLFRSLGAAPTSLNFAEVYSSLQTKVVDGQENPPVIINTAKIYEVQKYCSVTNHMWDGWWFLINRRAWNQLPADLKDVFARNVDAACLDERKDVARLNASLREELVGKGLAFNDVETAPFKDELRKSGFYAEWRKKFGDEAMGLLEAAAGKLG</sequence>